<dbReference type="Proteomes" id="UP000651156">
    <property type="component" value="Unassembled WGS sequence"/>
</dbReference>
<dbReference type="EMBL" id="JADEWN010000050">
    <property type="protein sequence ID" value="MBE9192247.1"/>
    <property type="molecule type" value="Genomic_DNA"/>
</dbReference>
<dbReference type="RefSeq" id="WP_193933687.1">
    <property type="nucleotide sequence ID" value="NZ_CAWPMZ010000086.1"/>
</dbReference>
<accession>A0ABR9UVC8</accession>
<keyword evidence="2" id="KW-1185">Reference proteome</keyword>
<reference evidence="1 2" key="1">
    <citation type="submission" date="2020-10" db="EMBL/GenBank/DDBJ databases">
        <authorList>
            <person name="Castelo-Branco R."/>
            <person name="Eusebio N."/>
            <person name="Adriana R."/>
            <person name="Vieira A."/>
            <person name="Brugerolle De Fraissinette N."/>
            <person name="Rezende De Castro R."/>
            <person name="Schneider M.P."/>
            <person name="Vasconcelos V."/>
            <person name="Leao P.N."/>
        </authorList>
    </citation>
    <scope>NUCLEOTIDE SEQUENCE [LARGE SCALE GENOMIC DNA]</scope>
    <source>
        <strain evidence="1 2">LEGE 06123</strain>
    </source>
</reference>
<organism evidence="1 2">
    <name type="scientific">Gloeocapsopsis crepidinum LEGE 06123</name>
    <dbReference type="NCBI Taxonomy" id="588587"/>
    <lineage>
        <taxon>Bacteria</taxon>
        <taxon>Bacillati</taxon>
        <taxon>Cyanobacteriota</taxon>
        <taxon>Cyanophyceae</taxon>
        <taxon>Oscillatoriophycideae</taxon>
        <taxon>Chroococcales</taxon>
        <taxon>Chroococcaceae</taxon>
        <taxon>Gloeocapsopsis</taxon>
    </lineage>
</organism>
<name>A0ABR9UVC8_9CHRO</name>
<evidence type="ECO:0000313" key="2">
    <source>
        <dbReference type="Proteomes" id="UP000651156"/>
    </source>
</evidence>
<proteinExistence type="predicted"/>
<protein>
    <submittedName>
        <fullName evidence="1">Uncharacterized protein</fullName>
    </submittedName>
</protein>
<evidence type="ECO:0000313" key="1">
    <source>
        <dbReference type="EMBL" id="MBE9192247.1"/>
    </source>
</evidence>
<comment type="caution">
    <text evidence="1">The sequence shown here is derived from an EMBL/GenBank/DDBJ whole genome shotgun (WGS) entry which is preliminary data.</text>
</comment>
<sequence>MLLICRVIATLGIIALVNGISCPVPAMPLLADTSTFIAQQSYDNSAGYRGRVYTSDFGRLHGLPRSRRFYRQRVNTAYRADPFYHLYTGSFHRRRIHNNRYPMRRRIGGFRPEIRLRFVR</sequence>
<gene>
    <name evidence="1" type="ORF">IQ230_18175</name>
</gene>